<dbReference type="PATRIC" id="fig|1116472.3.peg.478"/>
<accession>V5BK14</accession>
<evidence type="ECO:0000313" key="1">
    <source>
        <dbReference type="EMBL" id="ESS73645.1"/>
    </source>
</evidence>
<evidence type="ECO:0008006" key="3">
    <source>
        <dbReference type="Google" id="ProtNLM"/>
    </source>
</evidence>
<proteinExistence type="predicted"/>
<organism evidence="1 2">
    <name type="scientific">Methyloglobulus morosus KoM1</name>
    <dbReference type="NCBI Taxonomy" id="1116472"/>
    <lineage>
        <taxon>Bacteria</taxon>
        <taxon>Pseudomonadati</taxon>
        <taxon>Pseudomonadota</taxon>
        <taxon>Gammaproteobacteria</taxon>
        <taxon>Methylococcales</taxon>
        <taxon>Methylococcaceae</taxon>
        <taxon>Methyloglobulus</taxon>
    </lineage>
</organism>
<sequence>MDIGNLILTGERFMPHLDISPPIEGKARIEVNKPVAEVFRFVGEKFFENYPKWALEVSEFKPLNGLDIFVGARAIQTRLEQGQKEQSIFEVSEFEPLKKLTLAGVDAPFRTIYQFSGGDRQDVTVLEYSFEILDVELFMLPFEKLIRTAIEEGAENTVANIKILLEDKPH</sequence>
<reference evidence="1 2" key="1">
    <citation type="journal article" date="2013" name="Genome Announc.">
        <title>Draft Genome Sequence of the Methanotrophic Gammaproteobacterium Methyloglobulus morosus DSM 22980 Strain KoM1.</title>
        <authorList>
            <person name="Poehlein A."/>
            <person name="Deutzmann J.S."/>
            <person name="Daniel R."/>
            <person name="Simeonova D.D."/>
        </authorList>
    </citation>
    <scope>NUCLEOTIDE SEQUENCE [LARGE SCALE GENOMIC DNA]</scope>
    <source>
        <strain evidence="1 2">KoM1</strain>
    </source>
</reference>
<comment type="caution">
    <text evidence="1">The sequence shown here is derived from an EMBL/GenBank/DDBJ whole genome shotgun (WGS) entry which is preliminary data.</text>
</comment>
<dbReference type="Proteomes" id="UP000017842">
    <property type="component" value="Unassembled WGS sequence"/>
</dbReference>
<dbReference type="RefSeq" id="WP_023493383.1">
    <property type="nucleotide sequence ID" value="NZ_AYLO01000014.1"/>
</dbReference>
<dbReference type="AlphaFoldDB" id="V5BK14"/>
<dbReference type="InterPro" id="IPR023393">
    <property type="entry name" value="START-like_dom_sf"/>
</dbReference>
<gene>
    <name evidence="1" type="ORF">MGMO_14c00010</name>
</gene>
<protein>
    <recommendedName>
        <fullName evidence="3">Polyketide cyclase/dehydrase</fullName>
    </recommendedName>
</protein>
<dbReference type="SUPFAM" id="SSF55961">
    <property type="entry name" value="Bet v1-like"/>
    <property type="match status" value="1"/>
</dbReference>
<dbReference type="Gene3D" id="3.30.530.20">
    <property type="match status" value="1"/>
</dbReference>
<evidence type="ECO:0000313" key="2">
    <source>
        <dbReference type="Proteomes" id="UP000017842"/>
    </source>
</evidence>
<dbReference type="EMBL" id="AYLO01000014">
    <property type="protein sequence ID" value="ESS73645.1"/>
    <property type="molecule type" value="Genomic_DNA"/>
</dbReference>
<name>V5BK14_9GAMM</name>
<dbReference type="eggNOG" id="COG3832">
    <property type="taxonomic scope" value="Bacteria"/>
</dbReference>
<keyword evidence="2" id="KW-1185">Reference proteome</keyword>